<dbReference type="InterPro" id="IPR050595">
    <property type="entry name" value="Bact_response_regulator"/>
</dbReference>
<proteinExistence type="predicted"/>
<dbReference type="PANTHER" id="PTHR44591">
    <property type="entry name" value="STRESS RESPONSE REGULATOR PROTEIN 1"/>
    <property type="match status" value="1"/>
</dbReference>
<protein>
    <recommendedName>
        <fullName evidence="3">Response regulatory domain-containing protein</fullName>
    </recommendedName>
</protein>
<gene>
    <name evidence="4" type="ORF">ANSO36C_52790</name>
</gene>
<dbReference type="EMBL" id="AP025732">
    <property type="protein sequence ID" value="BDI19477.1"/>
    <property type="molecule type" value="Genomic_DNA"/>
</dbReference>
<evidence type="ECO:0000313" key="4">
    <source>
        <dbReference type="EMBL" id="BDI19477.1"/>
    </source>
</evidence>
<evidence type="ECO:0000259" key="3">
    <source>
        <dbReference type="PROSITE" id="PS50110"/>
    </source>
</evidence>
<evidence type="ECO:0000313" key="5">
    <source>
        <dbReference type="Proteomes" id="UP001055453"/>
    </source>
</evidence>
<dbReference type="Proteomes" id="UP001055453">
    <property type="component" value="Chromosome"/>
</dbReference>
<evidence type="ECO:0000256" key="2">
    <source>
        <dbReference type="PROSITE-ProRule" id="PRU00169"/>
    </source>
</evidence>
<keyword evidence="1 2" id="KW-0597">Phosphoprotein</keyword>
<accession>A0ABM7Z8E8</accession>
<name>A0ABM7Z8E8_NOSCO</name>
<feature type="modified residue" description="4-aspartylphosphate" evidence="2">
    <location>
        <position position="47"/>
    </location>
</feature>
<sequence>MVDDQADTREFITTVLEQCQAEVKAVASVQEALQVITQWKPDALVSDISMPQEDGYSLIRKVRSQPPELGGNIPAAALTTYARAEDRMRAIQEGYQLHLPKPIEAAELATVVASLVGRT</sequence>
<dbReference type="SUPFAM" id="SSF52172">
    <property type="entry name" value="CheY-like"/>
    <property type="match status" value="1"/>
</dbReference>
<dbReference type="InterPro" id="IPR011006">
    <property type="entry name" value="CheY-like_superfamily"/>
</dbReference>
<evidence type="ECO:0000256" key="1">
    <source>
        <dbReference type="ARBA" id="ARBA00022553"/>
    </source>
</evidence>
<dbReference type="Pfam" id="PF00072">
    <property type="entry name" value="Response_reg"/>
    <property type="match status" value="1"/>
</dbReference>
<dbReference type="InterPro" id="IPR001789">
    <property type="entry name" value="Sig_transdc_resp-reg_receiver"/>
</dbReference>
<dbReference type="CDD" id="cd17580">
    <property type="entry name" value="REC_2_DhkD-like"/>
    <property type="match status" value="1"/>
</dbReference>
<dbReference type="PANTHER" id="PTHR44591:SF23">
    <property type="entry name" value="CHEY SUBFAMILY"/>
    <property type="match status" value="1"/>
</dbReference>
<dbReference type="Gene3D" id="3.40.50.2300">
    <property type="match status" value="1"/>
</dbReference>
<organism evidence="4 5">
    <name type="scientific">Nostoc cf. commune SO-36</name>
    <dbReference type="NCBI Taxonomy" id="449208"/>
    <lineage>
        <taxon>Bacteria</taxon>
        <taxon>Bacillati</taxon>
        <taxon>Cyanobacteriota</taxon>
        <taxon>Cyanophyceae</taxon>
        <taxon>Nostocales</taxon>
        <taxon>Nostocaceae</taxon>
        <taxon>Nostoc</taxon>
    </lineage>
</organism>
<dbReference type="SMART" id="SM00448">
    <property type="entry name" value="REC"/>
    <property type="match status" value="1"/>
</dbReference>
<reference evidence="4" key="1">
    <citation type="submission" date="2022-04" db="EMBL/GenBank/DDBJ databases">
        <title>Complete genome sequence of a cyanobacterium, Nostoc sp. SO-36, isolated in Antarctica.</title>
        <authorList>
            <person name="Kanesaki Y."/>
            <person name="Effendi D."/>
            <person name="Sakamoto T."/>
            <person name="Ohtani S."/>
            <person name="Awai K."/>
        </authorList>
    </citation>
    <scope>NUCLEOTIDE SEQUENCE</scope>
    <source>
        <strain evidence="4">SO-36</strain>
    </source>
</reference>
<keyword evidence="5" id="KW-1185">Reference proteome</keyword>
<dbReference type="PROSITE" id="PS50110">
    <property type="entry name" value="RESPONSE_REGULATORY"/>
    <property type="match status" value="1"/>
</dbReference>
<feature type="domain" description="Response regulatory" evidence="3">
    <location>
        <begin position="1"/>
        <end position="116"/>
    </location>
</feature>